<organism evidence="2 3">
    <name type="scientific">Dactylosporangium fulvum</name>
    <dbReference type="NCBI Taxonomy" id="53359"/>
    <lineage>
        <taxon>Bacteria</taxon>
        <taxon>Bacillati</taxon>
        <taxon>Actinomycetota</taxon>
        <taxon>Actinomycetes</taxon>
        <taxon>Micromonosporales</taxon>
        <taxon>Micromonosporaceae</taxon>
        <taxon>Dactylosporangium</taxon>
    </lineage>
</organism>
<evidence type="ECO:0000313" key="2">
    <source>
        <dbReference type="EMBL" id="UWP85173.1"/>
    </source>
</evidence>
<dbReference type="InterPro" id="IPR000835">
    <property type="entry name" value="HTH_MarR-typ"/>
</dbReference>
<dbReference type="Pfam" id="PF01047">
    <property type="entry name" value="MarR"/>
    <property type="match status" value="1"/>
</dbReference>
<dbReference type="SUPFAM" id="SSF46785">
    <property type="entry name" value="Winged helix' DNA-binding domain"/>
    <property type="match status" value="1"/>
</dbReference>
<dbReference type="EMBL" id="CP073720">
    <property type="protein sequence ID" value="UWP85173.1"/>
    <property type="molecule type" value="Genomic_DNA"/>
</dbReference>
<dbReference type="InterPro" id="IPR036388">
    <property type="entry name" value="WH-like_DNA-bd_sf"/>
</dbReference>
<dbReference type="PANTHER" id="PTHR33164">
    <property type="entry name" value="TRANSCRIPTIONAL REGULATOR, MARR FAMILY"/>
    <property type="match status" value="1"/>
</dbReference>
<reference evidence="2" key="1">
    <citation type="submission" date="2021-04" db="EMBL/GenBank/DDBJ databases">
        <authorList>
            <person name="Hartkoorn R.C."/>
            <person name="Beaudoing E."/>
            <person name="Hot D."/>
        </authorList>
    </citation>
    <scope>NUCLEOTIDE SEQUENCE</scope>
    <source>
        <strain evidence="2">NRRL B-16292</strain>
    </source>
</reference>
<dbReference type="RefSeq" id="WP_259863255.1">
    <property type="nucleotide sequence ID" value="NZ_BAAAST010000006.1"/>
</dbReference>
<feature type="domain" description="HTH marR-type" evidence="1">
    <location>
        <begin position="9"/>
        <end position="147"/>
    </location>
</feature>
<protein>
    <submittedName>
        <fullName evidence="2">MarR family transcriptional regulator</fullName>
    </submittedName>
</protein>
<dbReference type="InterPro" id="IPR036390">
    <property type="entry name" value="WH_DNA-bd_sf"/>
</dbReference>
<gene>
    <name evidence="2" type="ORF">Dfulv_13460</name>
</gene>
<keyword evidence="3" id="KW-1185">Reference proteome</keyword>
<reference evidence="2" key="2">
    <citation type="submission" date="2022-09" db="EMBL/GenBank/DDBJ databases">
        <title>Biosynthetic gene clusters of Dactylosporangioum fulvum.</title>
        <authorList>
            <person name="Caradec T."/>
        </authorList>
    </citation>
    <scope>NUCLEOTIDE SEQUENCE</scope>
    <source>
        <strain evidence="2">NRRL B-16292</strain>
    </source>
</reference>
<dbReference type="PRINTS" id="PR00598">
    <property type="entry name" value="HTHMARR"/>
</dbReference>
<dbReference type="Proteomes" id="UP001059617">
    <property type="component" value="Chromosome"/>
</dbReference>
<dbReference type="Gene3D" id="1.10.10.10">
    <property type="entry name" value="Winged helix-like DNA-binding domain superfamily/Winged helix DNA-binding domain"/>
    <property type="match status" value="1"/>
</dbReference>
<accession>A0ABY5W585</accession>
<dbReference type="InterPro" id="IPR039422">
    <property type="entry name" value="MarR/SlyA-like"/>
</dbReference>
<proteinExistence type="predicted"/>
<evidence type="ECO:0000259" key="1">
    <source>
        <dbReference type="PROSITE" id="PS50995"/>
    </source>
</evidence>
<dbReference type="PROSITE" id="PS50995">
    <property type="entry name" value="HTH_MARR_2"/>
    <property type="match status" value="1"/>
</dbReference>
<dbReference type="PANTHER" id="PTHR33164:SF94">
    <property type="entry name" value="TRANSCRIPTIONAL REGULATORY PROTEIN-RELATED"/>
    <property type="match status" value="1"/>
</dbReference>
<sequence>MQSYRPQSAEIAVQALMLASRAFVGLTARSLAAVEGEVTLPQFRALVVLAVRGPQRSIDIADELQVNPSTGTRMLDRLIRKGLVRRVRSTADRRVVRVRLTRAGHDVVEQVMARRRADLERLVAETAHLWQPPVTEALTAFAEAAGEVGEQDWWLGWAAYSADVDAADQTEGEPATA</sequence>
<evidence type="ECO:0000313" key="3">
    <source>
        <dbReference type="Proteomes" id="UP001059617"/>
    </source>
</evidence>
<dbReference type="SMART" id="SM00347">
    <property type="entry name" value="HTH_MARR"/>
    <property type="match status" value="1"/>
</dbReference>
<name>A0ABY5W585_9ACTN</name>